<reference evidence="1" key="1">
    <citation type="submission" date="2021-06" db="EMBL/GenBank/DDBJ databases">
        <authorList>
            <person name="Kallberg Y."/>
            <person name="Tangrot J."/>
            <person name="Rosling A."/>
        </authorList>
    </citation>
    <scope>NUCLEOTIDE SEQUENCE</scope>
    <source>
        <strain evidence="1">87-6 pot B 2015</strain>
    </source>
</reference>
<sequence length="265" mass="31645">MLYSANVFLKSNKKVFRLKKHINNDKIFLKKSRNFITWLINYLLNVLKPGINSSHGNFSNQDKEFICECVEEYLKTIGKIKWKQLQKRMQKDRCVPCSQIDLKNVWNLKHLREGGAEAPDEEYLEEGLKLYLAEGIKIMNYNDSLKRINRFHKIKYDFLKYINSSLKNLSLKIQKLKKFGFSSNHDIFSNEDKEFISEWIVEKLSKKPPIEWKLLQNEMKIRCVSCSQNDLKNFWYSTQRQLTRESRAESQDNLIIEYLVQKDEI</sequence>
<evidence type="ECO:0000313" key="2">
    <source>
        <dbReference type="Proteomes" id="UP000789375"/>
    </source>
</evidence>
<gene>
    <name evidence="1" type="ORF">FMOSSE_LOCUS4454</name>
</gene>
<name>A0A9N8ZW35_FUNMO</name>
<keyword evidence="2" id="KW-1185">Reference proteome</keyword>
<evidence type="ECO:0000313" key="1">
    <source>
        <dbReference type="EMBL" id="CAG8509353.1"/>
    </source>
</evidence>
<proteinExistence type="predicted"/>
<comment type="caution">
    <text evidence="1">The sequence shown here is derived from an EMBL/GenBank/DDBJ whole genome shotgun (WGS) entry which is preliminary data.</text>
</comment>
<dbReference type="Proteomes" id="UP000789375">
    <property type="component" value="Unassembled WGS sequence"/>
</dbReference>
<protein>
    <submittedName>
        <fullName evidence="1">16912_t:CDS:1</fullName>
    </submittedName>
</protein>
<accession>A0A9N8ZW35</accession>
<dbReference type="EMBL" id="CAJVPP010000750">
    <property type="protein sequence ID" value="CAG8509353.1"/>
    <property type="molecule type" value="Genomic_DNA"/>
</dbReference>
<dbReference type="AlphaFoldDB" id="A0A9N8ZW35"/>
<organism evidence="1 2">
    <name type="scientific">Funneliformis mosseae</name>
    <name type="common">Endomycorrhizal fungus</name>
    <name type="synonym">Glomus mosseae</name>
    <dbReference type="NCBI Taxonomy" id="27381"/>
    <lineage>
        <taxon>Eukaryota</taxon>
        <taxon>Fungi</taxon>
        <taxon>Fungi incertae sedis</taxon>
        <taxon>Mucoromycota</taxon>
        <taxon>Glomeromycotina</taxon>
        <taxon>Glomeromycetes</taxon>
        <taxon>Glomerales</taxon>
        <taxon>Glomeraceae</taxon>
        <taxon>Funneliformis</taxon>
    </lineage>
</organism>